<protein>
    <recommendedName>
        <fullName evidence="3">GIY-YIG domain-containing protein</fullName>
    </recommendedName>
</protein>
<keyword evidence="1 2" id="KW-0175">Coiled coil</keyword>
<feature type="coiled-coil region" evidence="2">
    <location>
        <begin position="327"/>
        <end position="354"/>
    </location>
</feature>
<dbReference type="Pfam" id="PF12299">
    <property type="entry name" value="DUF3627"/>
    <property type="match status" value="1"/>
</dbReference>
<dbReference type="EMBL" id="HF920635">
    <property type="protein sequence ID" value="CCV02114.1"/>
    <property type="molecule type" value="Genomic_DNA"/>
</dbReference>
<feature type="domain" description="GIY-YIG" evidence="3">
    <location>
        <begin position="4"/>
        <end position="92"/>
    </location>
</feature>
<dbReference type="GeneID" id="18501468"/>
<proteinExistence type="predicted"/>
<accession>W8W2T8</accession>
<dbReference type="Gene3D" id="3.40.1440.10">
    <property type="entry name" value="GIY-YIG endonuclease"/>
    <property type="match status" value="1"/>
</dbReference>
<dbReference type="Pfam" id="PF01541">
    <property type="entry name" value="GIY-YIG"/>
    <property type="match status" value="1"/>
</dbReference>
<dbReference type="SUPFAM" id="SSF82771">
    <property type="entry name" value="GIY-YIG endonuclease"/>
    <property type="match status" value="1"/>
</dbReference>
<dbReference type="Proteomes" id="UP000097612">
    <property type="component" value="Segment"/>
</dbReference>
<dbReference type="PROSITE" id="PS50164">
    <property type="entry name" value="GIY_YIG"/>
    <property type="match status" value="1"/>
</dbReference>
<keyword evidence="5" id="KW-1185">Reference proteome</keyword>
<reference evidence="4 5" key="1">
    <citation type="journal article" date="2013" name="Arch. Virol.">
        <title>Complete genome sequence of invertebrate iridovirus IIV-25 isolated from a blackfly larva.</title>
        <authorList>
            <person name="Piegu B."/>
            <person name="Guizard S."/>
            <person name="Spears T."/>
            <person name="Cruaud C."/>
            <person name="Couloux A."/>
            <person name="Bideshi D.K."/>
            <person name="Federici B.A."/>
            <person name="Bigot Y."/>
        </authorList>
    </citation>
    <scope>NUCLEOTIDE SEQUENCE [LARGE SCALE GENOMIC DNA]</scope>
</reference>
<dbReference type="InterPro" id="IPR018879">
    <property type="entry name" value="MSV199_dom"/>
</dbReference>
<name>W8W2T8_9VIRU</name>
<evidence type="ECO:0000259" key="3">
    <source>
        <dbReference type="PROSITE" id="PS50164"/>
    </source>
</evidence>
<organism evidence="4 5">
    <name type="scientific">Invertebrate iridovirus 25</name>
    <dbReference type="NCBI Taxonomy" id="1301280"/>
    <lineage>
        <taxon>Viruses</taxon>
        <taxon>Varidnaviria</taxon>
        <taxon>Bamfordvirae</taxon>
        <taxon>Nucleocytoviricota</taxon>
        <taxon>Megaviricetes</taxon>
        <taxon>Pimascovirales</taxon>
        <taxon>Pimascovirales incertae sedis</taxon>
        <taxon>Iridoviridae</taxon>
        <taxon>Betairidovirinae</taxon>
        <taxon>Chloriridovirus</taxon>
        <taxon>Chloriridovirus simulium2</taxon>
    </lineage>
</organism>
<dbReference type="InterPro" id="IPR035901">
    <property type="entry name" value="GIY-YIG_endonuc_sf"/>
</dbReference>
<dbReference type="Pfam" id="PF10553">
    <property type="entry name" value="MSV199"/>
    <property type="match status" value="1"/>
</dbReference>
<dbReference type="InterPro" id="IPR022549">
    <property type="entry name" value="DUF3627"/>
</dbReference>
<dbReference type="InterPro" id="IPR000305">
    <property type="entry name" value="GIY-YIG_endonuc"/>
</dbReference>
<dbReference type="OrthoDB" id="13638at10239"/>
<evidence type="ECO:0000256" key="2">
    <source>
        <dbReference type="SAM" id="Coils"/>
    </source>
</evidence>
<dbReference type="KEGG" id="vg:18501468"/>
<dbReference type="SMART" id="SM00465">
    <property type="entry name" value="GIYc"/>
    <property type="match status" value="1"/>
</dbReference>
<dbReference type="RefSeq" id="YP_009010629.1">
    <property type="nucleotide sequence ID" value="NC_023613.1"/>
</dbReference>
<sequence>MTTKIGYVYAIENNFDQSIYIGLTTKTIKERFAQHLQSARSTRASCILHLFMAKHGPENFTVRELRRVEYNSIIELQLVEEDFGDLNTVYNSRSYEMAGLTLNRIVEERKGKEKPISVSKVPPKEDVMEIACEAEEYPNKKISLDTFIGLFIPEEENYGKILEDMTSESGNIHIGTSVLEWFGYEGELREQKRNFIKMLKNNNISYQELTSKDKEIEQYPTIQQELQELNFGTQSCAKFLIMEPRNIKMAIMQLKTKNGHLIRDYYIDLEELFKLYTEYTLYFNHRESQRKITSLEQMMAKMDLTITSLTESNQRQEQYIKSLGISLEDVKDQNEVLIEKSENLEKHNVEIKRKLGIAVEDRAPLPDDEDKQERFVLLKRNDDNYYPYYTIRAQSKYTERKIKVQRLLFPNLEILLDFRANPNSKTLYNRIKNTLKAKNVQFSGNNIDLTESEVAEEDLIKEMKVTSDQKYFV</sequence>
<evidence type="ECO:0000313" key="5">
    <source>
        <dbReference type="Proteomes" id="UP000097612"/>
    </source>
</evidence>
<evidence type="ECO:0000256" key="1">
    <source>
        <dbReference type="ARBA" id="ARBA00023054"/>
    </source>
</evidence>
<gene>
    <name evidence="4" type="primary">096R</name>
    <name evidence="4" type="ORF">IIV25_096R</name>
</gene>
<evidence type="ECO:0000313" key="4">
    <source>
        <dbReference type="EMBL" id="CCV02114.1"/>
    </source>
</evidence>